<reference evidence="2" key="1">
    <citation type="submission" date="2022-12" db="EMBL/GenBank/DDBJ databases">
        <authorList>
            <person name="Alioto T."/>
            <person name="Alioto T."/>
            <person name="Gomez Garrido J."/>
        </authorList>
    </citation>
    <scope>NUCLEOTIDE SEQUENCE</scope>
</reference>
<dbReference type="EMBL" id="OX395142">
    <property type="protein sequence ID" value="CAI5796006.1"/>
    <property type="molecule type" value="Genomic_DNA"/>
</dbReference>
<proteinExistence type="predicted"/>
<organism evidence="2 3">
    <name type="scientific">Podarcis lilfordi</name>
    <name type="common">Lilford's wall lizard</name>
    <dbReference type="NCBI Taxonomy" id="74358"/>
    <lineage>
        <taxon>Eukaryota</taxon>
        <taxon>Metazoa</taxon>
        <taxon>Chordata</taxon>
        <taxon>Craniata</taxon>
        <taxon>Vertebrata</taxon>
        <taxon>Euteleostomi</taxon>
        <taxon>Lepidosauria</taxon>
        <taxon>Squamata</taxon>
        <taxon>Bifurcata</taxon>
        <taxon>Unidentata</taxon>
        <taxon>Episquamata</taxon>
        <taxon>Laterata</taxon>
        <taxon>Lacertibaenia</taxon>
        <taxon>Lacertidae</taxon>
        <taxon>Podarcis</taxon>
    </lineage>
</organism>
<keyword evidence="3" id="KW-1185">Reference proteome</keyword>
<sequence>MVAGPPPHIEQREDPAKGTTPSKEFGDPDGSCVCQALLTGLEETALRCREWRGVDFPCRQAGFNEIASRFAAGTHPLSLVLAPSAAGLCLPTGPKEHHQPPPPSIHLCWDTVRKKKAAGTWLHNFCFPKNSGQDVQDIS</sequence>
<dbReference type="AlphaFoldDB" id="A0AA35LHC7"/>
<feature type="region of interest" description="Disordered" evidence="1">
    <location>
        <begin position="1"/>
        <end position="26"/>
    </location>
</feature>
<evidence type="ECO:0000256" key="1">
    <source>
        <dbReference type="SAM" id="MobiDB-lite"/>
    </source>
</evidence>
<dbReference type="Proteomes" id="UP001178461">
    <property type="component" value="Chromosome 17"/>
</dbReference>
<evidence type="ECO:0000313" key="2">
    <source>
        <dbReference type="EMBL" id="CAI5796006.1"/>
    </source>
</evidence>
<name>A0AA35LHC7_9SAUR</name>
<accession>A0AA35LHC7</accession>
<evidence type="ECO:0000313" key="3">
    <source>
        <dbReference type="Proteomes" id="UP001178461"/>
    </source>
</evidence>
<protein>
    <submittedName>
        <fullName evidence="2">Uncharacterized protein</fullName>
    </submittedName>
</protein>
<gene>
    <name evidence="2" type="ORF">PODLI_1B022743</name>
</gene>